<reference evidence="1 2" key="1">
    <citation type="journal article" date="2016" name="Nat. Commun.">
        <title>Thousands of microbial genomes shed light on interconnected biogeochemical processes in an aquifer system.</title>
        <authorList>
            <person name="Anantharaman K."/>
            <person name="Brown C.T."/>
            <person name="Hug L.A."/>
            <person name="Sharon I."/>
            <person name="Castelle C.J."/>
            <person name="Probst A.J."/>
            <person name="Thomas B.C."/>
            <person name="Singh A."/>
            <person name="Wilkins M.J."/>
            <person name="Karaoz U."/>
            <person name="Brodie E.L."/>
            <person name="Williams K.H."/>
            <person name="Hubbard S.S."/>
            <person name="Banfield J.F."/>
        </authorList>
    </citation>
    <scope>NUCLEOTIDE SEQUENCE [LARGE SCALE GENOMIC DNA]</scope>
</reference>
<dbReference type="EMBL" id="MFYX01000013">
    <property type="protein sequence ID" value="OGK07139.1"/>
    <property type="molecule type" value="Genomic_DNA"/>
</dbReference>
<comment type="caution">
    <text evidence="1">The sequence shown here is derived from an EMBL/GenBank/DDBJ whole genome shotgun (WGS) entry which is preliminary data.</text>
</comment>
<evidence type="ECO:0000313" key="2">
    <source>
        <dbReference type="Proteomes" id="UP000179243"/>
    </source>
</evidence>
<dbReference type="Proteomes" id="UP000179243">
    <property type="component" value="Unassembled WGS sequence"/>
</dbReference>
<dbReference type="AlphaFoldDB" id="A0A1F7FKA4"/>
<evidence type="ECO:0000313" key="1">
    <source>
        <dbReference type="EMBL" id="OGK07139.1"/>
    </source>
</evidence>
<proteinExistence type="predicted"/>
<gene>
    <name evidence="1" type="ORF">A2519_09300</name>
</gene>
<protein>
    <recommendedName>
        <fullName evidence="3">Zinc/iron-chelating domain-containing protein</fullName>
    </recommendedName>
</protein>
<dbReference type="Pfam" id="PF03692">
    <property type="entry name" value="CxxCxxCC"/>
    <property type="match status" value="1"/>
</dbReference>
<sequence length="89" mass="10903">MTSEDWDRIRWLILHKNTQVYEDHEGDWFIDFFTDCVHLRSDQRCGIYDNRPDICKEYANDECLKHGDDKYYNRIFRTQEDIDAYLACN</sequence>
<accession>A0A1F7FKA4</accession>
<name>A0A1F7FKA4_UNCRA</name>
<dbReference type="InterPro" id="IPR005358">
    <property type="entry name" value="Puta_zinc/iron-chelating_dom"/>
</dbReference>
<organism evidence="1 2">
    <name type="scientific">Candidatus Raymondbacteria bacterium RIFOXYD12_FULL_49_13</name>
    <dbReference type="NCBI Taxonomy" id="1817890"/>
    <lineage>
        <taxon>Bacteria</taxon>
        <taxon>Raymondiibacteriota</taxon>
    </lineage>
</organism>
<evidence type="ECO:0008006" key="3">
    <source>
        <dbReference type="Google" id="ProtNLM"/>
    </source>
</evidence>